<keyword evidence="2" id="KW-0472">Membrane</keyword>
<evidence type="ECO:0000313" key="4">
    <source>
        <dbReference type="Proteomes" id="UP000007799"/>
    </source>
</evidence>
<feature type="compositionally biased region" description="Polar residues" evidence="1">
    <location>
        <begin position="296"/>
        <end position="314"/>
    </location>
</feature>
<keyword evidence="2" id="KW-0812">Transmembrane</keyword>
<feature type="compositionally biased region" description="Basic and acidic residues" evidence="1">
    <location>
        <begin position="225"/>
        <end position="241"/>
    </location>
</feature>
<dbReference type="AlphaFoldDB" id="F2UIN6"/>
<feature type="transmembrane region" description="Helical" evidence="2">
    <location>
        <begin position="107"/>
        <end position="125"/>
    </location>
</feature>
<feature type="transmembrane region" description="Helical" evidence="2">
    <location>
        <begin position="62"/>
        <end position="87"/>
    </location>
</feature>
<dbReference type="EMBL" id="GL832976">
    <property type="protein sequence ID" value="EGD77085.1"/>
    <property type="molecule type" value="Genomic_DNA"/>
</dbReference>
<feature type="compositionally biased region" description="Basic and acidic residues" evidence="1">
    <location>
        <begin position="269"/>
        <end position="292"/>
    </location>
</feature>
<proteinExistence type="predicted"/>
<feature type="region of interest" description="Disordered" evidence="1">
    <location>
        <begin position="220"/>
        <end position="325"/>
    </location>
</feature>
<dbReference type="KEGG" id="sre:PTSG_07424"/>
<protein>
    <submittedName>
        <fullName evidence="3">Uncharacterized protein</fullName>
    </submittedName>
</protein>
<sequence>MKHMIDGYSRAHPPSNTDGALLCLWRRIPDSLGLETAQNLLLYLGCFGLVFIIAIFNPKSFLLVLEVVTSLALNIEAGAGVGVMFYVARSLQSDDAIPTPLSRIWDVAWVPITIFFLAAVGYDVVTTLLEYAGTTATGVVCAIIAIVLVIFTALKCYYRSCTMEGIIGVSPALLGHSRILNESEDEAWAIDSSSHDSDNSGGGGFSGLVATEDAHVFEVTLPEDSVTKRDAKRNGAGHDRSTPTLNENGATLEDKLLASRTTSTSAAADDQHDGNHREHMSIPPLTRERGIEADTDGSSNVVEHQHADNTTQQRLLDFEDGDNVE</sequence>
<dbReference type="OrthoDB" id="8916582at2759"/>
<dbReference type="InParanoid" id="F2UIN6"/>
<organism evidence="4">
    <name type="scientific">Salpingoeca rosetta (strain ATCC 50818 / BSB-021)</name>
    <dbReference type="NCBI Taxonomy" id="946362"/>
    <lineage>
        <taxon>Eukaryota</taxon>
        <taxon>Choanoflagellata</taxon>
        <taxon>Craspedida</taxon>
        <taxon>Salpingoecidae</taxon>
        <taxon>Salpingoeca</taxon>
    </lineage>
</organism>
<evidence type="ECO:0000256" key="1">
    <source>
        <dbReference type="SAM" id="MobiDB-lite"/>
    </source>
</evidence>
<name>F2UIN6_SALR5</name>
<keyword evidence="2" id="KW-1133">Transmembrane helix</keyword>
<feature type="transmembrane region" description="Helical" evidence="2">
    <location>
        <begin position="40"/>
        <end position="56"/>
    </location>
</feature>
<evidence type="ECO:0000256" key="2">
    <source>
        <dbReference type="SAM" id="Phobius"/>
    </source>
</evidence>
<dbReference type="GeneID" id="16071487"/>
<dbReference type="Proteomes" id="UP000007799">
    <property type="component" value="Unassembled WGS sequence"/>
</dbReference>
<evidence type="ECO:0000313" key="3">
    <source>
        <dbReference type="EMBL" id="EGD77085.1"/>
    </source>
</evidence>
<feature type="compositionally biased region" description="Low complexity" evidence="1">
    <location>
        <begin position="258"/>
        <end position="268"/>
    </location>
</feature>
<gene>
    <name evidence="3" type="ORF">PTSG_07424</name>
</gene>
<feature type="transmembrane region" description="Helical" evidence="2">
    <location>
        <begin position="131"/>
        <end position="154"/>
    </location>
</feature>
<accession>F2UIN6</accession>
<dbReference type="RefSeq" id="XP_004990924.1">
    <property type="nucleotide sequence ID" value="XM_004990867.1"/>
</dbReference>
<reference evidence="3" key="1">
    <citation type="submission" date="2009-08" db="EMBL/GenBank/DDBJ databases">
        <title>Annotation of Salpingoeca rosetta.</title>
        <authorList>
            <consortium name="The Broad Institute Genome Sequencing Platform"/>
            <person name="Russ C."/>
            <person name="Cuomo C."/>
            <person name="Burger G."/>
            <person name="Gray M.W."/>
            <person name="Holland P.W.H."/>
            <person name="King N."/>
            <person name="Lang F.B.F."/>
            <person name="Roger A.J."/>
            <person name="Ruiz-Trillo I."/>
            <person name="Young S.K."/>
            <person name="Zeng Q."/>
            <person name="Gargeya S."/>
            <person name="Alvarado L."/>
            <person name="Berlin A."/>
            <person name="Chapman S.B."/>
            <person name="Chen Z."/>
            <person name="Freedman E."/>
            <person name="Gellesch M."/>
            <person name="Goldberg J."/>
            <person name="Griggs A."/>
            <person name="Gujja S."/>
            <person name="Heilman E."/>
            <person name="Heiman D."/>
            <person name="Howarth C."/>
            <person name="Mehta T."/>
            <person name="Neiman D."/>
            <person name="Pearson M."/>
            <person name="Roberts A."/>
            <person name="Saif S."/>
            <person name="Shea T."/>
            <person name="Shenoy N."/>
            <person name="Sisk P."/>
            <person name="Stolte C."/>
            <person name="Sykes S."/>
            <person name="White J."/>
            <person name="Yandava C."/>
            <person name="Haas B."/>
            <person name="Nusbaum C."/>
            <person name="Birren B."/>
        </authorList>
    </citation>
    <scope>NUCLEOTIDE SEQUENCE [LARGE SCALE GENOMIC DNA]</scope>
    <source>
        <strain evidence="3">ATCC 50818</strain>
    </source>
</reference>
<keyword evidence="4" id="KW-1185">Reference proteome</keyword>